<evidence type="ECO:0000256" key="6">
    <source>
        <dbReference type="ARBA" id="ARBA00023136"/>
    </source>
</evidence>
<organism evidence="10 11">
    <name type="scientific">Anaeramoeba flamelloides</name>
    <dbReference type="NCBI Taxonomy" id="1746091"/>
    <lineage>
        <taxon>Eukaryota</taxon>
        <taxon>Metamonada</taxon>
        <taxon>Anaeramoebidae</taxon>
        <taxon>Anaeramoeba</taxon>
    </lineage>
</organism>
<sequence length="2150" mass="245912">MSELKSRLLTESDKFSSGEESHTSEGDSNTLPLVPAYDLPKSNEEPVFSLTKRHGKKKWRIPIILDLVAENSRFRLFTIVIFLVVLLNATSVLNSFFSADLTYADDLPAKITFSSYPPFNQDYSKELSSSPVLRISSRSDIGSPNKQVEFIPVYYSAKNKFINGFDLEEYRYKDVTKIIIDGIKQENNGSVIQKSDADGFVKFKNLKISGGPVGIVLFNFLVTDSLNTYLPVYTFSKVNKIENKTAPPTSVTGHTDDQFFGQPLSVQPKFQIFDLDGNPSPGHYVTIFDYKCQPFNYPYRNRMSILENNVAGPSDSNGYVEFKDLTIIGGTTDYQFLSAFCEDDLNLSLGTPWVDYRDGQLENTNFIEPIKLKTQVSQVLIIEQPSSKIKEGQSFATQPKIRITDSNDEPLPGKVVIAKLIVSGNDDISPLKTPNDLKTKHLLNVVSGKTNSKGEVRFGNLRFSYKGLTVHNWQNFEFKIEFICDGVHSDPSDPVYIDSIVSHIEIISQPTQIEPLNAWLLSPKQNQSTPTGLISPDIVVRVLDQNGVGIPRKLVILYAQSNLYKGDYHDQSVRFSKYIDSTDLDGIITFPFTQISSVNDSSINEIDFYFYIDGYDFKINEKPVPVEVINQPNMTRCSQIWVDRTNIPQYLVDPKYKVGTAPFNITVRVMDYQGKGMPGMKVLTGNVISSANEFPVNYFSPIEAQDLTDEDGFTVLENAQWFGYNSTMELFFAAYNPDLTPQLYSSKLPYDCYSTFSIQLQQAITKIETTKFPNNDQKHYPYQVLNDLIQIKLINEQYENLYGDDNDYEDEEELEYDQKTLYEQNLSGFYSEMLPISFPLYLFFFEDFEMYGPKKNLISSENQLVTYNWFDLYKTTNMSNAEGIINFNDLYFIYPGTYMVSFRSAGILNTENHEIIISCEVTELEIIQQPQYKDGKEPIYADIVLDQQPILRLLDNNGQPVVGYRAFAQSTDNSIIIYKNSLGVGGVVSDFSNATGYVHFSGIKFAGIDEEDNYTITFRVFASNTQNDDLDPTIISQPIPATTNVGKLYVSSLPKSSGPGQLFNSCPILSATLSNGNVAKERYVGINVLQTPTKSDQTINDIFYGWYEKTDSSGRVYFSNLKFLATAKVGYYQINFQMDNVTSDSYWIELTNDPDNIEIAIQPNTNVTIGEPFFRTQETFTFRNETIIGRLSVKVTERSGSPLQNIVTHATIGTAPENFVKKTSMLDQSRTTSITNENGIAQFELKLLAGAEGYYTIIFQAGTIFSTETDKIYVKNNIDQVKITTQPANQKATATTEDSKLDLRSKMGTKIYQQPQIQLLSRNDNNQKITGKTVVARSSKGNEMRNYVAITDEDGIAHFTDLMFFNGDTGDYQIIFNCEGIDSEPSDTIAVINTNSPNLSEIPDLQSLIISALVLSIIPFWSNSFRQKGKYLMIFSFIICSLYLSLALLVIYTVKSWINNPFLTFINIISIIILFLPLIFIILIILLKSKYIKKRLNILFPKTRLNNWINLAQRLIPIGSIKKQQIGFIKKKLGLTKNNFYLLNIQNDKGSEKNFYQNENNEFINENEIEEEKENEKENEKEKEKEKEKGKEKKEIKQLWKSIDEFNNEEIIEFSKSVLNLKNNNEIDSITHNNESDEDNNEINKGEDTLASSDIELKNIPKKTKKEKIFIKLNQAKNIIKNIKKKTQKRNENRHIPYELSTDYYHPLRLWLSFFLSVIFAIFITLLLLKLIYYFIFKIKVWRQALLEYQTSFSGYTNLISDSFDTSDNSVIMTNVEAFLGSSLPKSSTQFLPDTLLSALTFLENFDENTIVQFENVMINSTIITATISFLIMVVIWFLIFKKYKNRIYLLRQGINPFNFPFDNAKIQFATHYIGIQGWLSSIGFIFSWVVVLIITFIIIFKPIRDYLLKYLYTLLIGMIGSLIIKQVVKLIIKKYFIKNGRVKERRWFGLFDIIWIVINLATSITTAIIRIVTVIALYLVTFIRTDLAPVSRFVHQFDSGFKAYLGMMKLDHQTNNPVLNVFVHFILKSFLKRQKNDNTNIDLGENIKSLKTKIHLNNISFQIQVDNETELLKRKRALSKWWLYSSLLNNPKLEKRRSKNLSKKNKKKIKKKKPLEKEKLDESLLSPLSSFSSEYSDTDETNPQNINKH</sequence>
<evidence type="ECO:0000256" key="2">
    <source>
        <dbReference type="ARBA" id="ARBA00022448"/>
    </source>
</evidence>
<feature type="transmembrane region" description="Helical" evidence="9">
    <location>
        <begin position="1431"/>
        <end position="1452"/>
    </location>
</feature>
<feature type="transmembrane region" description="Helical" evidence="9">
    <location>
        <begin position="1954"/>
        <end position="1981"/>
    </location>
</feature>
<comment type="caution">
    <text evidence="10">The sequence shown here is derived from an EMBL/GenBank/DDBJ whole genome shotgun (WGS) entry which is preliminary data.</text>
</comment>
<feature type="compositionally biased region" description="Basic and acidic residues" evidence="8">
    <location>
        <begin position="1"/>
        <end position="25"/>
    </location>
</feature>
<evidence type="ECO:0000256" key="8">
    <source>
        <dbReference type="SAM" id="MobiDB-lite"/>
    </source>
</evidence>
<feature type="transmembrane region" description="Helical" evidence="9">
    <location>
        <begin position="1710"/>
        <end position="1736"/>
    </location>
</feature>
<dbReference type="GO" id="GO:0005886">
    <property type="term" value="C:plasma membrane"/>
    <property type="evidence" value="ECO:0007669"/>
    <property type="project" value="UniProtKB-SubCell"/>
</dbReference>
<feature type="transmembrane region" description="Helical" evidence="9">
    <location>
        <begin position="1817"/>
        <end position="1841"/>
    </location>
</feature>
<evidence type="ECO:0000256" key="3">
    <source>
        <dbReference type="ARBA" id="ARBA00022475"/>
    </source>
</evidence>
<accession>A0AAV7Y7P7</accession>
<keyword evidence="2" id="KW-0813">Transport</keyword>
<gene>
    <name evidence="10" type="ORF">M0812_27979</name>
</gene>
<dbReference type="InterPro" id="IPR026612">
    <property type="entry name" value="STRA6-like"/>
</dbReference>
<dbReference type="PANTHER" id="PTHR21444:SF15">
    <property type="entry name" value="RECEPTOR FOR RETINOL UPTAKE STRA6"/>
    <property type="match status" value="1"/>
</dbReference>
<protein>
    <submittedName>
        <fullName evidence="10">Uncharacterized protein</fullName>
    </submittedName>
</protein>
<feature type="transmembrane region" description="Helical" evidence="9">
    <location>
        <begin position="1879"/>
        <end position="1901"/>
    </location>
</feature>
<evidence type="ECO:0000256" key="4">
    <source>
        <dbReference type="ARBA" id="ARBA00022692"/>
    </source>
</evidence>
<evidence type="ECO:0000256" key="5">
    <source>
        <dbReference type="ARBA" id="ARBA00022989"/>
    </source>
</evidence>
<name>A0AAV7Y7P7_9EUKA</name>
<dbReference type="GO" id="GO:0038023">
    <property type="term" value="F:signaling receptor activity"/>
    <property type="evidence" value="ECO:0007669"/>
    <property type="project" value="InterPro"/>
</dbReference>
<keyword evidence="4 9" id="KW-0812">Transmembrane</keyword>
<feature type="transmembrane region" description="Helical" evidence="9">
    <location>
        <begin position="1464"/>
        <end position="1487"/>
    </location>
</feature>
<feature type="transmembrane region" description="Helical" evidence="9">
    <location>
        <begin position="76"/>
        <end position="97"/>
    </location>
</feature>
<evidence type="ECO:0000256" key="9">
    <source>
        <dbReference type="SAM" id="Phobius"/>
    </source>
</evidence>
<feature type="region of interest" description="Disordered" evidence="8">
    <location>
        <begin position="1"/>
        <end position="35"/>
    </location>
</feature>
<proteinExistence type="predicted"/>
<dbReference type="Pfam" id="PF14752">
    <property type="entry name" value="RBP_receptor"/>
    <property type="match status" value="1"/>
</dbReference>
<evidence type="ECO:0000256" key="7">
    <source>
        <dbReference type="ARBA" id="ARBA00023170"/>
    </source>
</evidence>
<feature type="transmembrane region" description="Helical" evidence="9">
    <location>
        <begin position="1405"/>
        <end position="1422"/>
    </location>
</feature>
<evidence type="ECO:0000256" key="1">
    <source>
        <dbReference type="ARBA" id="ARBA00004651"/>
    </source>
</evidence>
<feature type="region of interest" description="Disordered" evidence="8">
    <location>
        <begin position="2096"/>
        <end position="2150"/>
    </location>
</feature>
<feature type="compositionally biased region" description="Basic and acidic residues" evidence="8">
    <location>
        <begin position="1574"/>
        <end position="1594"/>
    </location>
</feature>
<feature type="compositionally biased region" description="Low complexity" evidence="8">
    <location>
        <begin position="2124"/>
        <end position="2135"/>
    </location>
</feature>
<evidence type="ECO:0000313" key="11">
    <source>
        <dbReference type="Proteomes" id="UP001146793"/>
    </source>
</evidence>
<comment type="subcellular location">
    <subcellularLocation>
        <location evidence="1">Cell membrane</location>
        <topology evidence="1">Multi-pass membrane protein</topology>
    </subcellularLocation>
</comment>
<feature type="compositionally biased region" description="Basic residues" evidence="8">
    <location>
        <begin position="2096"/>
        <end position="2115"/>
    </location>
</feature>
<evidence type="ECO:0000313" key="10">
    <source>
        <dbReference type="EMBL" id="KAJ3425534.1"/>
    </source>
</evidence>
<dbReference type="PANTHER" id="PTHR21444">
    <property type="entry name" value="COILED-COIL DOMAIN-CONTAINING PROTEIN 180"/>
    <property type="match status" value="1"/>
</dbReference>
<keyword evidence="6 9" id="KW-0472">Membrane</keyword>
<keyword evidence="5 9" id="KW-1133">Transmembrane helix</keyword>
<feature type="transmembrane region" description="Helical" evidence="9">
    <location>
        <begin position="1913"/>
        <end position="1933"/>
    </location>
</feature>
<reference evidence="10" key="1">
    <citation type="submission" date="2022-08" db="EMBL/GenBank/DDBJ databases">
        <title>Novel sulphate-reducing endosymbionts in the free-living metamonad Anaeramoeba.</title>
        <authorList>
            <person name="Jerlstrom-Hultqvist J."/>
            <person name="Cepicka I."/>
            <person name="Gallot-Lavallee L."/>
            <person name="Salas-Leiva D."/>
            <person name="Curtis B.A."/>
            <person name="Zahonova K."/>
            <person name="Pipaliya S."/>
            <person name="Dacks J."/>
            <person name="Roger A.J."/>
        </authorList>
    </citation>
    <scope>NUCLEOTIDE SEQUENCE</scope>
    <source>
        <strain evidence="10">Busselton2</strain>
    </source>
</reference>
<dbReference type="EMBL" id="JANTQA010000070">
    <property type="protein sequence ID" value="KAJ3425534.1"/>
    <property type="molecule type" value="Genomic_DNA"/>
</dbReference>
<keyword evidence="3" id="KW-1003">Cell membrane</keyword>
<dbReference type="Proteomes" id="UP001146793">
    <property type="component" value="Unassembled WGS sequence"/>
</dbReference>
<feature type="region of interest" description="Disordered" evidence="8">
    <location>
        <begin position="1564"/>
        <end position="1594"/>
    </location>
</feature>
<keyword evidence="7" id="KW-0675">Receptor</keyword>